<dbReference type="SUPFAM" id="SSF52540">
    <property type="entry name" value="P-loop containing nucleoside triphosphate hydrolases"/>
    <property type="match status" value="1"/>
</dbReference>
<sequence length="171" mass="19425">FNKQPCMFQIQVATSVYCQQKDVVACAPTGARKTLSFWMPLIMVQADGLKVVMIVVMQLNLLGKQNVDQLSQVVLIINPEILMGSENASLVLLDTKFMSTILQVVFNKEHCISEWGKFRRDYTQLGILHYTIQSVEKIPFYVALATYHQEYTYIAVVCLTTSLICQSELLH</sequence>
<accession>A0A9P6DBS8</accession>
<feature type="non-terminal residue" evidence="2">
    <location>
        <position position="1"/>
    </location>
</feature>
<gene>
    <name evidence="2" type="ORF">BDN71DRAFT_1401089</name>
</gene>
<dbReference type="EMBL" id="MU154659">
    <property type="protein sequence ID" value="KAF9489805.1"/>
    <property type="molecule type" value="Genomic_DNA"/>
</dbReference>
<organism evidence="2 3">
    <name type="scientific">Pleurotus eryngii</name>
    <name type="common">Boletus of the steppes</name>
    <dbReference type="NCBI Taxonomy" id="5323"/>
    <lineage>
        <taxon>Eukaryota</taxon>
        <taxon>Fungi</taxon>
        <taxon>Dikarya</taxon>
        <taxon>Basidiomycota</taxon>
        <taxon>Agaricomycotina</taxon>
        <taxon>Agaricomycetes</taxon>
        <taxon>Agaricomycetidae</taxon>
        <taxon>Agaricales</taxon>
        <taxon>Pleurotineae</taxon>
        <taxon>Pleurotaceae</taxon>
        <taxon>Pleurotus</taxon>
    </lineage>
</organism>
<reference evidence="2" key="1">
    <citation type="submission" date="2020-11" db="EMBL/GenBank/DDBJ databases">
        <authorList>
            <consortium name="DOE Joint Genome Institute"/>
            <person name="Ahrendt S."/>
            <person name="Riley R."/>
            <person name="Andreopoulos W."/>
            <person name="Labutti K."/>
            <person name="Pangilinan J."/>
            <person name="Ruiz-Duenas F.J."/>
            <person name="Barrasa J.M."/>
            <person name="Sanchez-Garcia M."/>
            <person name="Camarero S."/>
            <person name="Miyauchi S."/>
            <person name="Serrano A."/>
            <person name="Linde D."/>
            <person name="Babiker R."/>
            <person name="Drula E."/>
            <person name="Ayuso-Fernandez I."/>
            <person name="Pacheco R."/>
            <person name="Padilla G."/>
            <person name="Ferreira P."/>
            <person name="Barriuso J."/>
            <person name="Kellner H."/>
            <person name="Castanera R."/>
            <person name="Alfaro M."/>
            <person name="Ramirez L."/>
            <person name="Pisabarro A.G."/>
            <person name="Kuo A."/>
            <person name="Tritt A."/>
            <person name="Lipzen A."/>
            <person name="He G."/>
            <person name="Yan M."/>
            <person name="Ng V."/>
            <person name="Cullen D."/>
            <person name="Martin F."/>
            <person name="Rosso M.-N."/>
            <person name="Henrissat B."/>
            <person name="Hibbett D."/>
            <person name="Martinez A.T."/>
            <person name="Grigoriev I.V."/>
        </authorList>
    </citation>
    <scope>NUCLEOTIDE SEQUENCE</scope>
    <source>
        <strain evidence="2">ATCC 90797</strain>
    </source>
</reference>
<evidence type="ECO:0000313" key="2">
    <source>
        <dbReference type="EMBL" id="KAF9489805.1"/>
    </source>
</evidence>
<keyword evidence="3" id="KW-1185">Reference proteome</keyword>
<dbReference type="AlphaFoldDB" id="A0A9P6DBS8"/>
<dbReference type="OrthoDB" id="10261556at2759"/>
<protein>
    <recommendedName>
        <fullName evidence="1">DEAD/DEAH-box helicase domain-containing protein</fullName>
    </recommendedName>
</protein>
<dbReference type="Gene3D" id="3.40.50.300">
    <property type="entry name" value="P-loop containing nucleotide triphosphate hydrolases"/>
    <property type="match status" value="2"/>
</dbReference>
<dbReference type="GO" id="GO:0005524">
    <property type="term" value="F:ATP binding"/>
    <property type="evidence" value="ECO:0007669"/>
    <property type="project" value="InterPro"/>
</dbReference>
<proteinExistence type="predicted"/>
<dbReference type="InterPro" id="IPR011545">
    <property type="entry name" value="DEAD/DEAH_box_helicase_dom"/>
</dbReference>
<evidence type="ECO:0000259" key="1">
    <source>
        <dbReference type="Pfam" id="PF00270"/>
    </source>
</evidence>
<dbReference type="GO" id="GO:0003676">
    <property type="term" value="F:nucleic acid binding"/>
    <property type="evidence" value="ECO:0007669"/>
    <property type="project" value="InterPro"/>
</dbReference>
<name>A0A9P6DBS8_PLEER</name>
<evidence type="ECO:0000313" key="3">
    <source>
        <dbReference type="Proteomes" id="UP000807025"/>
    </source>
</evidence>
<comment type="caution">
    <text evidence="2">The sequence shown here is derived from an EMBL/GenBank/DDBJ whole genome shotgun (WGS) entry which is preliminary data.</text>
</comment>
<feature type="domain" description="DEAD/DEAH-box helicase" evidence="1">
    <location>
        <begin position="9"/>
        <end position="72"/>
    </location>
</feature>
<dbReference type="InterPro" id="IPR027417">
    <property type="entry name" value="P-loop_NTPase"/>
</dbReference>
<dbReference type="Proteomes" id="UP000807025">
    <property type="component" value="Unassembled WGS sequence"/>
</dbReference>
<dbReference type="Pfam" id="PF00270">
    <property type="entry name" value="DEAD"/>
    <property type="match status" value="1"/>
</dbReference>